<dbReference type="OrthoDB" id="9800897at2"/>
<evidence type="ECO:0000313" key="5">
    <source>
        <dbReference type="EMBL" id="QGZ66693.1"/>
    </source>
</evidence>
<dbReference type="CDD" id="cd00156">
    <property type="entry name" value="REC"/>
    <property type="match status" value="1"/>
</dbReference>
<dbReference type="AlphaFoldDB" id="A0A7Z2GRP6"/>
<evidence type="ECO:0000313" key="6">
    <source>
        <dbReference type="Proteomes" id="UP000433577"/>
    </source>
</evidence>
<dbReference type="Proteomes" id="UP000433577">
    <property type="component" value="Chromosome 4"/>
</dbReference>
<dbReference type="GO" id="GO:0000160">
    <property type="term" value="P:phosphorelay signal transduction system"/>
    <property type="evidence" value="ECO:0007669"/>
    <property type="project" value="UniProtKB-KW"/>
</dbReference>
<dbReference type="PANTHER" id="PTHR44591">
    <property type="entry name" value="STRESS RESPONSE REGULATOR PROTEIN 1"/>
    <property type="match status" value="1"/>
</dbReference>
<dbReference type="EMBL" id="CP046916">
    <property type="protein sequence ID" value="QGZ66693.1"/>
    <property type="molecule type" value="Genomic_DNA"/>
</dbReference>
<proteinExistence type="predicted"/>
<dbReference type="PANTHER" id="PTHR44591:SF14">
    <property type="entry name" value="PROTEIN PILG"/>
    <property type="match status" value="1"/>
</dbReference>
<feature type="modified residue" description="4-aspartylphosphate" evidence="3">
    <location>
        <position position="52"/>
    </location>
</feature>
<accession>A0A7Z2GRP6</accession>
<dbReference type="PROSITE" id="PS50110">
    <property type="entry name" value="RESPONSE_REGULATORY"/>
    <property type="match status" value="1"/>
</dbReference>
<dbReference type="Pfam" id="PF00072">
    <property type="entry name" value="Response_reg"/>
    <property type="match status" value="1"/>
</dbReference>
<organism evidence="5 6">
    <name type="scientific">Paraburkholderia acidisoli</name>
    <dbReference type="NCBI Taxonomy" id="2571748"/>
    <lineage>
        <taxon>Bacteria</taxon>
        <taxon>Pseudomonadati</taxon>
        <taxon>Pseudomonadota</taxon>
        <taxon>Betaproteobacteria</taxon>
        <taxon>Burkholderiales</taxon>
        <taxon>Burkholderiaceae</taxon>
        <taxon>Paraburkholderia</taxon>
    </lineage>
</organism>
<dbReference type="Gene3D" id="3.40.50.2300">
    <property type="match status" value="1"/>
</dbReference>
<dbReference type="KEGG" id="pacs:FAZ98_33645"/>
<dbReference type="InterPro" id="IPR050595">
    <property type="entry name" value="Bact_response_regulator"/>
</dbReference>
<name>A0A7Z2GRP6_9BURK</name>
<dbReference type="SUPFAM" id="SSF52172">
    <property type="entry name" value="CheY-like"/>
    <property type="match status" value="1"/>
</dbReference>
<dbReference type="InterPro" id="IPR001789">
    <property type="entry name" value="Sig_transdc_resp-reg_receiver"/>
</dbReference>
<evidence type="ECO:0000259" key="4">
    <source>
        <dbReference type="PROSITE" id="PS50110"/>
    </source>
</evidence>
<feature type="domain" description="Response regulatory" evidence="4">
    <location>
        <begin position="3"/>
        <end position="117"/>
    </location>
</feature>
<keyword evidence="2" id="KW-0902">Two-component regulatory system</keyword>
<evidence type="ECO:0000256" key="2">
    <source>
        <dbReference type="ARBA" id="ARBA00023012"/>
    </source>
</evidence>
<dbReference type="SMART" id="SM00448">
    <property type="entry name" value="REC"/>
    <property type="match status" value="1"/>
</dbReference>
<keyword evidence="1 3" id="KW-0597">Phosphoprotein</keyword>
<evidence type="ECO:0000256" key="1">
    <source>
        <dbReference type="ARBA" id="ARBA00022553"/>
    </source>
</evidence>
<reference evidence="5 6" key="1">
    <citation type="submission" date="2019-12" db="EMBL/GenBank/DDBJ databases">
        <title>Paraburkholderia acidiphila 7Q-K02 sp. nov and Paraburkholderia acidisoli DHF22 sp. nov., two strains isolated from forest soil.</title>
        <authorList>
            <person name="Gao Z."/>
            <person name="Qiu L."/>
        </authorList>
    </citation>
    <scope>NUCLEOTIDE SEQUENCE [LARGE SCALE GENOMIC DNA]</scope>
    <source>
        <strain evidence="5 6">DHF22</strain>
    </source>
</reference>
<protein>
    <submittedName>
        <fullName evidence="5">Response regulator</fullName>
    </submittedName>
</protein>
<dbReference type="RefSeq" id="WP_158958275.1">
    <property type="nucleotide sequence ID" value="NZ_CP046916.1"/>
</dbReference>
<dbReference type="InterPro" id="IPR011006">
    <property type="entry name" value="CheY-like_superfamily"/>
</dbReference>
<keyword evidence="6" id="KW-1185">Reference proteome</keyword>
<sequence>MTTIVVVDDETLITDFLTFFLEDAGYIVHAARNGVDALELIGRVRPDVVITDYMMPAMSGLDLARAMKADGALAHIPVILSSAAQGASARAHPNLFAAILDKPYAAARLLQTLVLVMAAGARGHEGGEA</sequence>
<gene>
    <name evidence="5" type="ORF">FAZ98_33645</name>
</gene>
<evidence type="ECO:0000256" key="3">
    <source>
        <dbReference type="PROSITE-ProRule" id="PRU00169"/>
    </source>
</evidence>